<proteinExistence type="predicted"/>
<protein>
    <submittedName>
        <fullName evidence="2">Actin-1-like</fullName>
    </submittedName>
</protein>
<evidence type="ECO:0000313" key="1">
    <source>
        <dbReference type="Proteomes" id="UP000790787"/>
    </source>
</evidence>
<sequence length="126" mass="14402">MADHGKYIQPLVIDNGSETSKVGFAGDDSPKAVLSIVARPRHTGVMVGIGQKDAYVGEEARYKRGYFSLRYPIEDGIIRDWDDMEQMWQHTFYNELDYVSWHSRTYEQGNNCSCSEQHEDQGDCTT</sequence>
<gene>
    <name evidence="2" type="primary">LOC142169159</name>
</gene>
<accession>A0AC58SNF5</accession>
<evidence type="ECO:0000313" key="2">
    <source>
        <dbReference type="RefSeq" id="XP_075086492.1"/>
    </source>
</evidence>
<keyword evidence="1" id="KW-1185">Reference proteome</keyword>
<reference evidence="2" key="2">
    <citation type="submission" date="2025-08" db="UniProtKB">
        <authorList>
            <consortium name="RefSeq"/>
        </authorList>
    </citation>
    <scope>IDENTIFICATION</scope>
    <source>
        <tissue evidence="2">Leaf</tissue>
    </source>
</reference>
<dbReference type="RefSeq" id="XP_075086492.1">
    <property type="nucleotide sequence ID" value="XM_075230391.1"/>
</dbReference>
<organism evidence="1 2">
    <name type="scientific">Nicotiana tabacum</name>
    <name type="common">Common tobacco</name>
    <dbReference type="NCBI Taxonomy" id="4097"/>
    <lineage>
        <taxon>Eukaryota</taxon>
        <taxon>Viridiplantae</taxon>
        <taxon>Streptophyta</taxon>
        <taxon>Embryophyta</taxon>
        <taxon>Tracheophyta</taxon>
        <taxon>Spermatophyta</taxon>
        <taxon>Magnoliopsida</taxon>
        <taxon>eudicotyledons</taxon>
        <taxon>Gunneridae</taxon>
        <taxon>Pentapetalae</taxon>
        <taxon>asterids</taxon>
        <taxon>lamiids</taxon>
        <taxon>Solanales</taxon>
        <taxon>Solanaceae</taxon>
        <taxon>Nicotianoideae</taxon>
        <taxon>Nicotianeae</taxon>
        <taxon>Nicotiana</taxon>
    </lineage>
</organism>
<reference evidence="1" key="1">
    <citation type="journal article" date="2014" name="Nat. Commun.">
        <title>The tobacco genome sequence and its comparison with those of tomato and potato.</title>
        <authorList>
            <person name="Sierro N."/>
            <person name="Battey J.N."/>
            <person name="Ouadi S."/>
            <person name="Bakaher N."/>
            <person name="Bovet L."/>
            <person name="Willig A."/>
            <person name="Goepfert S."/>
            <person name="Peitsch M.C."/>
            <person name="Ivanov N.V."/>
        </authorList>
    </citation>
    <scope>NUCLEOTIDE SEQUENCE [LARGE SCALE GENOMIC DNA]</scope>
</reference>
<dbReference type="Proteomes" id="UP000790787">
    <property type="component" value="Chromosome 14"/>
</dbReference>
<name>A0AC58SNF5_TOBAC</name>